<feature type="compositionally biased region" description="Basic and acidic residues" evidence="12">
    <location>
        <begin position="417"/>
        <end position="428"/>
    </location>
</feature>
<keyword evidence="14" id="KW-1185">Reference proteome</keyword>
<dbReference type="EMBL" id="VCLA01000160">
    <property type="protein sequence ID" value="MQT02964.1"/>
    <property type="molecule type" value="Genomic_DNA"/>
</dbReference>
<dbReference type="Gene3D" id="3.40.50.150">
    <property type="entry name" value="Vaccinia Virus protein VP39"/>
    <property type="match status" value="1"/>
</dbReference>
<dbReference type="InterPro" id="IPR000682">
    <property type="entry name" value="PCMT"/>
</dbReference>
<sequence>MPEKTEEARAAQLREQVVDELIADGAIVSDAVAHVIRTVPRHLFAPEASLEEAYSAYNAVITKRDGDGSAVSSVSAPQIQAFMLEQAEIRPGMRVLEIGSGGLNAAYLAELVGEAGEVTTVDIDPEVTDRAGRLLKGNGYPQVRVVPADAHGGVPAHAPYDRIIVTVGAWDIPPAWITQLTQQGRIVVPLRMRGLMRSVALQRISDHLVSTSARICGFVPMQGTGARESQVLLLTGTDEITLRFDDGLPGDPSLLDNAVRTPRVETWTGVTVRRGVPVDSLQLYLATVLPGFCTMAVDPNLDTGLVAPYNKRFSLAAVSEDGRNFAYITPRLTADDTLFEYGAHALGPEATGFADEVAEHLRAWDRDHRRGPGPRITVYPAGTPDDQIPELADGRVIDKKHSRVALSWPPAPAADQDVPHHPIKEEGE</sequence>
<dbReference type="InterPro" id="IPR027573">
    <property type="entry name" value="Methyltran_FxLD"/>
</dbReference>
<evidence type="ECO:0000256" key="3">
    <source>
        <dbReference type="ARBA" id="ARBA00011890"/>
    </source>
</evidence>
<name>A0A646KKX8_STRJU</name>
<comment type="caution">
    <text evidence="13">The sequence shown here is derived from an EMBL/GenBank/DDBJ whole genome shotgun (WGS) entry which is preliminary data.</text>
</comment>
<dbReference type="SUPFAM" id="SSF53335">
    <property type="entry name" value="S-adenosyl-L-methionine-dependent methyltransferases"/>
    <property type="match status" value="1"/>
</dbReference>
<comment type="subcellular location">
    <subcellularLocation>
        <location evidence="1">Cytoplasm</location>
    </subcellularLocation>
</comment>
<dbReference type="PANTHER" id="PTHR11579">
    <property type="entry name" value="PROTEIN-L-ISOASPARTATE O-METHYLTRANSFERASE"/>
    <property type="match status" value="1"/>
</dbReference>
<keyword evidence="5" id="KW-0963">Cytoplasm</keyword>
<keyword evidence="6 13" id="KW-0489">Methyltransferase</keyword>
<evidence type="ECO:0000256" key="2">
    <source>
        <dbReference type="ARBA" id="ARBA00005369"/>
    </source>
</evidence>
<evidence type="ECO:0000256" key="8">
    <source>
        <dbReference type="ARBA" id="ARBA00022691"/>
    </source>
</evidence>
<dbReference type="NCBIfam" id="TIGR04364">
    <property type="entry name" value="methyltran_FxLD"/>
    <property type="match status" value="1"/>
</dbReference>
<comment type="similarity">
    <text evidence="2">Belongs to the methyltransferase superfamily. L-isoaspartyl/D-aspartyl protein methyltransferase family.</text>
</comment>
<dbReference type="InterPro" id="IPR029063">
    <property type="entry name" value="SAM-dependent_MTases_sf"/>
</dbReference>
<protein>
    <recommendedName>
        <fullName evidence="4">Protein-L-isoaspartate O-methyltransferase</fullName>
        <ecNumber evidence="3">2.1.1.77</ecNumber>
    </recommendedName>
    <alternativeName>
        <fullName evidence="11">L-isoaspartyl protein carboxyl methyltransferase</fullName>
    </alternativeName>
    <alternativeName>
        <fullName evidence="9">Protein L-isoaspartyl methyltransferase</fullName>
    </alternativeName>
    <alternativeName>
        <fullName evidence="10">Protein-beta-aspartate methyltransferase</fullName>
    </alternativeName>
</protein>
<keyword evidence="8" id="KW-0949">S-adenosyl-L-methionine</keyword>
<evidence type="ECO:0000256" key="10">
    <source>
        <dbReference type="ARBA" id="ARBA00031323"/>
    </source>
</evidence>
<evidence type="ECO:0000256" key="9">
    <source>
        <dbReference type="ARBA" id="ARBA00030757"/>
    </source>
</evidence>
<dbReference type="GO" id="GO:0032259">
    <property type="term" value="P:methylation"/>
    <property type="evidence" value="ECO:0007669"/>
    <property type="project" value="UniProtKB-KW"/>
</dbReference>
<proteinExistence type="inferred from homology"/>
<evidence type="ECO:0000256" key="7">
    <source>
        <dbReference type="ARBA" id="ARBA00022679"/>
    </source>
</evidence>
<reference evidence="13 14" key="1">
    <citation type="submission" date="2019-05" db="EMBL/GenBank/DDBJ databases">
        <title>Comparative genomics and metabolomics analyses of clavulanic acid producing Streptomyces species provides insight into specialized metabolism and evolution of beta-lactam biosynthetic gene clusters.</title>
        <authorList>
            <person name="Moore M.A."/>
            <person name="Cruz-Morales P."/>
            <person name="Barona Gomez F."/>
            <person name="Kapil T."/>
        </authorList>
    </citation>
    <scope>NUCLEOTIDE SEQUENCE [LARGE SCALE GENOMIC DNA]</scope>
    <source>
        <strain evidence="13 14">NRRL 5741</strain>
    </source>
</reference>
<dbReference type="OrthoDB" id="4035289at2"/>
<evidence type="ECO:0000256" key="4">
    <source>
        <dbReference type="ARBA" id="ARBA00013346"/>
    </source>
</evidence>
<keyword evidence="7 13" id="KW-0808">Transferase</keyword>
<dbReference type="CDD" id="cd02440">
    <property type="entry name" value="AdoMet_MTases"/>
    <property type="match status" value="1"/>
</dbReference>
<evidence type="ECO:0000256" key="1">
    <source>
        <dbReference type="ARBA" id="ARBA00004496"/>
    </source>
</evidence>
<evidence type="ECO:0000256" key="6">
    <source>
        <dbReference type="ARBA" id="ARBA00022603"/>
    </source>
</evidence>
<gene>
    <name evidence="13" type="primary">fxlM</name>
    <name evidence="13" type="ORF">FF041_23060</name>
</gene>
<dbReference type="Proteomes" id="UP000419138">
    <property type="component" value="Unassembled WGS sequence"/>
</dbReference>
<organism evidence="13 14">
    <name type="scientific">Streptomyces jumonjinensis</name>
    <dbReference type="NCBI Taxonomy" id="1945"/>
    <lineage>
        <taxon>Bacteria</taxon>
        <taxon>Bacillati</taxon>
        <taxon>Actinomycetota</taxon>
        <taxon>Actinomycetes</taxon>
        <taxon>Kitasatosporales</taxon>
        <taxon>Streptomycetaceae</taxon>
        <taxon>Streptomyces</taxon>
    </lineage>
</organism>
<dbReference type="Pfam" id="PF01135">
    <property type="entry name" value="PCMT"/>
    <property type="match status" value="1"/>
</dbReference>
<evidence type="ECO:0000313" key="14">
    <source>
        <dbReference type="Proteomes" id="UP000419138"/>
    </source>
</evidence>
<evidence type="ECO:0000256" key="5">
    <source>
        <dbReference type="ARBA" id="ARBA00022490"/>
    </source>
</evidence>
<evidence type="ECO:0000256" key="12">
    <source>
        <dbReference type="SAM" id="MobiDB-lite"/>
    </source>
</evidence>
<feature type="region of interest" description="Disordered" evidence="12">
    <location>
        <begin position="402"/>
        <end position="428"/>
    </location>
</feature>
<evidence type="ECO:0000313" key="13">
    <source>
        <dbReference type="EMBL" id="MQT02964.1"/>
    </source>
</evidence>
<dbReference type="EC" id="2.1.1.77" evidence="3"/>
<dbReference type="GO" id="GO:0005737">
    <property type="term" value="C:cytoplasm"/>
    <property type="evidence" value="ECO:0007669"/>
    <property type="project" value="UniProtKB-SubCell"/>
</dbReference>
<accession>A0A646KKX8</accession>
<dbReference type="RefSeq" id="WP_153524543.1">
    <property type="nucleotide sequence ID" value="NZ_VCLA01000160.1"/>
</dbReference>
<evidence type="ECO:0000256" key="11">
    <source>
        <dbReference type="ARBA" id="ARBA00031350"/>
    </source>
</evidence>
<dbReference type="PANTHER" id="PTHR11579:SF0">
    <property type="entry name" value="PROTEIN-L-ISOASPARTATE(D-ASPARTATE) O-METHYLTRANSFERASE"/>
    <property type="match status" value="1"/>
</dbReference>
<dbReference type="GO" id="GO:0004719">
    <property type="term" value="F:protein-L-isoaspartate (D-aspartate) O-methyltransferase activity"/>
    <property type="evidence" value="ECO:0007669"/>
    <property type="project" value="UniProtKB-EC"/>
</dbReference>
<dbReference type="AlphaFoldDB" id="A0A646KKX8"/>